<dbReference type="InterPro" id="IPR002701">
    <property type="entry name" value="CM_II_prokaryot"/>
</dbReference>
<dbReference type="InterPro" id="IPR051331">
    <property type="entry name" value="Chorismate_mutase-related"/>
</dbReference>
<dbReference type="GO" id="GO:0016835">
    <property type="term" value="F:carbon-oxygen lyase activity"/>
    <property type="evidence" value="ECO:0007669"/>
    <property type="project" value="InterPro"/>
</dbReference>
<dbReference type="EC" id="5.4.99.5" evidence="1"/>
<keyword evidence="4" id="KW-0456">Lyase</keyword>
<dbReference type="SUPFAM" id="SSF48600">
    <property type="entry name" value="Chorismate mutase II"/>
    <property type="match status" value="1"/>
</dbReference>
<dbReference type="Gene3D" id="1.20.59.10">
    <property type="entry name" value="Chorismate mutase"/>
    <property type="match status" value="1"/>
</dbReference>
<sequence length="92" mass="10396">MLELRAQIDALDQRLIEMLARRAAYIDRAAELKPAEGLAARIDARVEQVVANARRNADAAGLDPDFAETIWRQMIDWSIAREERVLGPSQHD</sequence>
<dbReference type="GO" id="GO:0009697">
    <property type="term" value="P:salicylic acid biosynthetic process"/>
    <property type="evidence" value="ECO:0007669"/>
    <property type="project" value="InterPro"/>
</dbReference>
<evidence type="ECO:0000313" key="4">
    <source>
        <dbReference type="EMBL" id="MBB4020594.1"/>
    </source>
</evidence>
<dbReference type="PROSITE" id="PS51168">
    <property type="entry name" value="CHORISMATE_MUT_2"/>
    <property type="match status" value="1"/>
</dbReference>
<dbReference type="RefSeq" id="WP_235974394.1">
    <property type="nucleotide sequence ID" value="NZ_JACIEQ010000001.1"/>
</dbReference>
<keyword evidence="5" id="KW-1185">Reference proteome</keyword>
<evidence type="ECO:0000313" key="5">
    <source>
        <dbReference type="Proteomes" id="UP000585681"/>
    </source>
</evidence>
<reference evidence="4" key="1">
    <citation type="submission" date="2020-08" db="EMBL/GenBank/DDBJ databases">
        <title>Genomic Encyclopedia of Type Strains, Phase IV (KMG-IV): sequencing the most valuable type-strain genomes for metagenomic binning, comparative biology and taxonomic classification.</title>
        <authorList>
            <person name="Goeker M."/>
        </authorList>
    </citation>
    <scope>NUCLEOTIDE SEQUENCE [LARGE SCALE GENOMIC DNA]</scope>
    <source>
        <strain evidence="4">DSM 105040</strain>
    </source>
</reference>
<dbReference type="SMART" id="SM00830">
    <property type="entry name" value="CM_2"/>
    <property type="match status" value="1"/>
</dbReference>
<dbReference type="NCBIfam" id="TIGR01803">
    <property type="entry name" value="CM-like"/>
    <property type="match status" value="1"/>
</dbReference>
<evidence type="ECO:0000256" key="2">
    <source>
        <dbReference type="ARBA" id="ARBA00023235"/>
    </source>
</evidence>
<dbReference type="InterPro" id="IPR036263">
    <property type="entry name" value="Chorismate_II_sf"/>
</dbReference>
<dbReference type="EMBL" id="JACIEQ010000001">
    <property type="protein sequence ID" value="MBB4020594.1"/>
    <property type="molecule type" value="Genomic_DNA"/>
</dbReference>
<evidence type="ECO:0000256" key="1">
    <source>
        <dbReference type="ARBA" id="ARBA00012404"/>
    </source>
</evidence>
<protein>
    <recommendedName>
        <fullName evidence="1">chorismate mutase</fullName>
        <ecNumber evidence="1">5.4.99.5</ecNumber>
    </recommendedName>
</protein>
<dbReference type="Pfam" id="PF01817">
    <property type="entry name" value="CM_2"/>
    <property type="match status" value="1"/>
</dbReference>
<dbReference type="AlphaFoldDB" id="A0A840C4C0"/>
<dbReference type="GO" id="GO:0004106">
    <property type="term" value="F:chorismate mutase activity"/>
    <property type="evidence" value="ECO:0007669"/>
    <property type="project" value="UniProtKB-EC"/>
</dbReference>
<evidence type="ECO:0000259" key="3">
    <source>
        <dbReference type="PROSITE" id="PS51168"/>
    </source>
</evidence>
<comment type="caution">
    <text evidence="4">The sequence shown here is derived from an EMBL/GenBank/DDBJ whole genome shotgun (WGS) entry which is preliminary data.</text>
</comment>
<dbReference type="GO" id="GO:0046417">
    <property type="term" value="P:chorismate metabolic process"/>
    <property type="evidence" value="ECO:0007669"/>
    <property type="project" value="InterPro"/>
</dbReference>
<dbReference type="InterPro" id="IPR036979">
    <property type="entry name" value="CM_dom_sf"/>
</dbReference>
<gene>
    <name evidence="4" type="ORF">GGR17_000385</name>
</gene>
<dbReference type="InterPro" id="IPR008241">
    <property type="entry name" value="Isochorismate_pyruvate-lyase"/>
</dbReference>
<keyword evidence="2" id="KW-0413">Isomerase</keyword>
<feature type="domain" description="Chorismate mutase" evidence="3">
    <location>
        <begin position="1"/>
        <end position="86"/>
    </location>
</feature>
<dbReference type="PANTHER" id="PTHR38041">
    <property type="entry name" value="CHORISMATE MUTASE"/>
    <property type="match status" value="1"/>
</dbReference>
<accession>A0A840C4C0</accession>
<dbReference type="Proteomes" id="UP000585681">
    <property type="component" value="Unassembled WGS sequence"/>
</dbReference>
<organism evidence="4 5">
    <name type="scientific">Actibacterium naphthalenivorans</name>
    <dbReference type="NCBI Taxonomy" id="1614693"/>
    <lineage>
        <taxon>Bacteria</taxon>
        <taxon>Pseudomonadati</taxon>
        <taxon>Pseudomonadota</taxon>
        <taxon>Alphaproteobacteria</taxon>
        <taxon>Rhodobacterales</taxon>
        <taxon>Roseobacteraceae</taxon>
        <taxon>Actibacterium</taxon>
    </lineage>
</organism>
<proteinExistence type="predicted"/>
<keyword evidence="4" id="KW-0670">Pyruvate</keyword>
<name>A0A840C4C0_9RHOB</name>
<dbReference type="PANTHER" id="PTHR38041:SF1">
    <property type="entry name" value="CHORISMATE MUTASE"/>
    <property type="match status" value="1"/>
</dbReference>